<keyword evidence="13" id="KW-1185">Reference proteome</keyword>
<dbReference type="InterPro" id="IPR007439">
    <property type="entry name" value="Chemotax_Pase_CheZ"/>
</dbReference>
<accession>A0A1T4VF76</accession>
<evidence type="ECO:0000256" key="5">
    <source>
        <dbReference type="ARBA" id="ARBA00022500"/>
    </source>
</evidence>
<comment type="function">
    <text evidence="10">Plays an important role in bacterial chemotaxis signal transduction pathway by accelerating the dephosphorylation of phosphorylated CheY (CheY-P).</text>
</comment>
<keyword evidence="8 10" id="KW-0904">Protein phosphatase</keyword>
<keyword evidence="6 10" id="KW-0283">Flagellar rotation</keyword>
<dbReference type="Pfam" id="PF04344">
    <property type="entry name" value="CheZ"/>
    <property type="match status" value="1"/>
</dbReference>
<dbReference type="EMBL" id="FUXX01000022">
    <property type="protein sequence ID" value="SKA63629.1"/>
    <property type="molecule type" value="Genomic_DNA"/>
</dbReference>
<proteinExistence type="inferred from homology"/>
<evidence type="ECO:0000256" key="2">
    <source>
        <dbReference type="ARBA" id="ARBA00005908"/>
    </source>
</evidence>
<reference evidence="13" key="1">
    <citation type="submission" date="2017-02" db="EMBL/GenBank/DDBJ databases">
        <authorList>
            <person name="Varghese N."/>
            <person name="Submissions S."/>
        </authorList>
    </citation>
    <scope>NUCLEOTIDE SEQUENCE [LARGE SCALE GENOMIC DNA]</scope>
    <source>
        <strain evidence="13">DSM 3072</strain>
    </source>
</reference>
<dbReference type="AlphaFoldDB" id="A0A1T4VF76"/>
<dbReference type="GO" id="GO:0050920">
    <property type="term" value="P:regulation of chemotaxis"/>
    <property type="evidence" value="ECO:0007669"/>
    <property type="project" value="InterPro"/>
</dbReference>
<evidence type="ECO:0000313" key="12">
    <source>
        <dbReference type="EMBL" id="SKA63629.1"/>
    </source>
</evidence>
<protein>
    <recommendedName>
        <fullName evidence="3 10">Protein phosphatase CheZ</fullName>
        <ecNumber evidence="10">3.1.3.-</ecNumber>
    </recommendedName>
    <alternativeName>
        <fullName evidence="9 10">Chemotaxis protein CheZ</fullName>
    </alternativeName>
</protein>
<keyword evidence="5 10" id="KW-0145">Chemotaxis</keyword>
<evidence type="ECO:0000256" key="7">
    <source>
        <dbReference type="ARBA" id="ARBA00022801"/>
    </source>
</evidence>
<dbReference type="InterPro" id="IPR050992">
    <property type="entry name" value="CheZ_family_phosphatases"/>
</dbReference>
<dbReference type="Gene3D" id="1.10.287.500">
    <property type="entry name" value="Helix hairpin bin"/>
    <property type="match status" value="1"/>
</dbReference>
<name>A0A1T4VF76_9GAMM</name>
<evidence type="ECO:0000256" key="6">
    <source>
        <dbReference type="ARBA" id="ARBA00022779"/>
    </source>
</evidence>
<keyword evidence="7 10" id="KW-0378">Hydrolase</keyword>
<keyword evidence="4 10" id="KW-0963">Cytoplasm</keyword>
<evidence type="ECO:0000313" key="13">
    <source>
        <dbReference type="Proteomes" id="UP000242432"/>
    </source>
</evidence>
<dbReference type="GO" id="GO:0005737">
    <property type="term" value="C:cytoplasm"/>
    <property type="evidence" value="ECO:0007669"/>
    <property type="project" value="UniProtKB-SubCell"/>
</dbReference>
<evidence type="ECO:0000256" key="8">
    <source>
        <dbReference type="ARBA" id="ARBA00022912"/>
    </source>
</evidence>
<comment type="subcellular location">
    <subcellularLocation>
        <location evidence="1 10">Cytoplasm</location>
    </subcellularLocation>
</comment>
<dbReference type="STRING" id="83771.SAMN02910357_00401"/>
<comment type="similarity">
    <text evidence="2 10">Belongs to the CheZ family.</text>
</comment>
<dbReference type="GO" id="GO:0004721">
    <property type="term" value="F:phosphoprotein phosphatase activity"/>
    <property type="evidence" value="ECO:0007669"/>
    <property type="project" value="UniProtKB-KW"/>
</dbReference>
<dbReference type="GO" id="GO:0097588">
    <property type="term" value="P:archaeal or bacterial-type flagellum-dependent cell motility"/>
    <property type="evidence" value="ECO:0007669"/>
    <property type="project" value="UniProtKB-KW"/>
</dbReference>
<dbReference type="PIRSF" id="PIRSF002884">
    <property type="entry name" value="CheZ"/>
    <property type="match status" value="1"/>
</dbReference>
<evidence type="ECO:0000256" key="9">
    <source>
        <dbReference type="ARBA" id="ARBA00029599"/>
    </source>
</evidence>
<organism evidence="12 13">
    <name type="scientific">Succinivibrio dextrinosolvens DSM 3072</name>
    <dbReference type="NCBI Taxonomy" id="1123324"/>
    <lineage>
        <taxon>Bacteria</taxon>
        <taxon>Pseudomonadati</taxon>
        <taxon>Pseudomonadota</taxon>
        <taxon>Gammaproteobacteria</taxon>
        <taxon>Aeromonadales</taxon>
        <taxon>Succinivibrionaceae</taxon>
        <taxon>Succinivibrio</taxon>
    </lineage>
</organism>
<evidence type="ECO:0000256" key="4">
    <source>
        <dbReference type="ARBA" id="ARBA00022490"/>
    </source>
</evidence>
<dbReference type="PANTHER" id="PTHR43693">
    <property type="entry name" value="PROTEIN PHOSPHATASE CHEZ"/>
    <property type="match status" value="1"/>
</dbReference>
<dbReference type="GO" id="GO:0006935">
    <property type="term" value="P:chemotaxis"/>
    <property type="evidence" value="ECO:0007669"/>
    <property type="project" value="UniProtKB-KW"/>
</dbReference>
<dbReference type="EC" id="3.1.3.-" evidence="10"/>
<evidence type="ECO:0000256" key="11">
    <source>
        <dbReference type="PIRSR" id="PIRSR002884-1"/>
    </source>
</evidence>
<dbReference type="PANTHER" id="PTHR43693:SF1">
    <property type="entry name" value="PROTEIN PHOSPHATASE CHEZ"/>
    <property type="match status" value="1"/>
</dbReference>
<dbReference type="GO" id="GO:0009288">
    <property type="term" value="C:bacterial-type flagellum"/>
    <property type="evidence" value="ECO:0007669"/>
    <property type="project" value="InterPro"/>
</dbReference>
<gene>
    <name evidence="12" type="ORF">SAMN02745213_01426</name>
</gene>
<feature type="site" description="Enhances dephosphorylation of CheY-P" evidence="11">
    <location>
        <position position="179"/>
    </location>
</feature>
<dbReference type="Proteomes" id="UP000242432">
    <property type="component" value="Unassembled WGS sequence"/>
</dbReference>
<dbReference type="RefSeq" id="WP_078928880.1">
    <property type="nucleotide sequence ID" value="NZ_FUXX01000022.1"/>
</dbReference>
<sequence length="252" mass="28085">MSREEHRKLTVADLEEIKDLLESGMQEQAEDKLLVLSKNFSQQKNDEVYEQVGNLTRDLHEAIKRFAEDERLRVIANVDMPRASERLTSIIQMTDAAASKTLDAVEACAPMVKTLNDSVEKLLPAWDSLMKGRINRDNFVSLCRNVDTLIHDTKDNAASVSEQLNVILLAQDYQDLTGQLIQNVITLVSEVEDKLLQFLTHFSDEEKNSILENSDAVNGITPQGPATGDVLKSDKIAATQDDVDDLLASLGF</sequence>
<dbReference type="SUPFAM" id="SSF75708">
    <property type="entry name" value="Chemotaxis phosphatase CheZ"/>
    <property type="match status" value="1"/>
</dbReference>
<comment type="subunit">
    <text evidence="10">Homodimer.</text>
</comment>
<evidence type="ECO:0000256" key="3">
    <source>
        <dbReference type="ARBA" id="ARBA00018484"/>
    </source>
</evidence>
<evidence type="ECO:0000256" key="10">
    <source>
        <dbReference type="PIRNR" id="PIRNR002884"/>
    </source>
</evidence>
<evidence type="ECO:0000256" key="1">
    <source>
        <dbReference type="ARBA" id="ARBA00004496"/>
    </source>
</evidence>